<proteinExistence type="predicted"/>
<comment type="caution">
    <text evidence="3">The sequence shown here is derived from an EMBL/GenBank/DDBJ whole genome shotgun (WGS) entry which is preliminary data.</text>
</comment>
<dbReference type="Proteomes" id="UP000235881">
    <property type="component" value="Unassembled WGS sequence"/>
</dbReference>
<evidence type="ECO:0000313" key="4">
    <source>
        <dbReference type="Proteomes" id="UP000235881"/>
    </source>
</evidence>
<evidence type="ECO:0000313" key="3">
    <source>
        <dbReference type="EMBL" id="PNF78466.1"/>
    </source>
</evidence>
<accession>A0A8E2QHF6</accession>
<evidence type="ECO:0000256" key="1">
    <source>
        <dbReference type="SAM" id="MobiDB-lite"/>
    </source>
</evidence>
<organism evidence="3 4">
    <name type="scientific">Stutzerimonas degradans</name>
    <dbReference type="NCBI Taxonomy" id="2968968"/>
    <lineage>
        <taxon>Bacteria</taxon>
        <taxon>Pseudomonadati</taxon>
        <taxon>Pseudomonadota</taxon>
        <taxon>Gammaproteobacteria</taxon>
        <taxon>Pseudomonadales</taxon>
        <taxon>Pseudomonadaceae</taxon>
        <taxon>Stutzerimonas</taxon>
    </lineage>
</organism>
<keyword evidence="4" id="KW-1185">Reference proteome</keyword>
<sequence>MTARLLRSTRHNRPTLLVLLLAGLSLAGCQSATPQLSDDYPPEYAAGFGDGCASGRQAGGALTQFRKDVPRYLGQPLYAEGWNDGYRQCQALLQARSGLDERRGNALERQRDREWRHHVDQAKAQALHR</sequence>
<dbReference type="EMBL" id="POUK01000001">
    <property type="protein sequence ID" value="PNF78466.1"/>
    <property type="molecule type" value="Genomic_DNA"/>
</dbReference>
<dbReference type="PROSITE" id="PS51257">
    <property type="entry name" value="PROKAR_LIPOPROTEIN"/>
    <property type="match status" value="1"/>
</dbReference>
<gene>
    <name evidence="3" type="ORF">CXK95_03970</name>
</gene>
<feature type="compositionally biased region" description="Basic and acidic residues" evidence="1">
    <location>
        <begin position="100"/>
        <end position="121"/>
    </location>
</feature>
<feature type="region of interest" description="Disordered" evidence="1">
    <location>
        <begin position="100"/>
        <end position="129"/>
    </location>
</feature>
<feature type="signal peptide" evidence="2">
    <location>
        <begin position="1"/>
        <end position="27"/>
    </location>
</feature>
<evidence type="ECO:0008006" key="5">
    <source>
        <dbReference type="Google" id="ProtNLM"/>
    </source>
</evidence>
<keyword evidence="2" id="KW-0732">Signal</keyword>
<evidence type="ECO:0000256" key="2">
    <source>
        <dbReference type="SAM" id="SignalP"/>
    </source>
</evidence>
<protein>
    <recommendedName>
        <fullName evidence="5">Lipoprotein</fullName>
    </recommendedName>
</protein>
<dbReference type="RefSeq" id="WP_008570525.1">
    <property type="nucleotide sequence ID" value="NZ_CP065721.1"/>
</dbReference>
<name>A0A8E2QHF6_9GAMM</name>
<dbReference type="AlphaFoldDB" id="A0A8E2QHF6"/>
<feature type="chain" id="PRO_5033993509" description="Lipoprotein" evidence="2">
    <location>
        <begin position="28"/>
        <end position="129"/>
    </location>
</feature>
<reference evidence="3 4" key="1">
    <citation type="submission" date="2018-01" db="EMBL/GenBank/DDBJ databases">
        <title>Denitrification phenotypes of diverse strains of Pseudomonas stutzeri.</title>
        <authorList>
            <person name="Milligan D.A."/>
            <person name="Bergaust L."/>
            <person name="Bakken L.R."/>
            <person name="Frostegard A."/>
        </authorList>
    </citation>
    <scope>NUCLEOTIDE SEQUENCE [LARGE SCALE GENOMIC DNA]</scope>
    <source>
        <strain evidence="3 4">DSM 50238</strain>
    </source>
</reference>